<reference evidence="4 5" key="1">
    <citation type="submission" date="2020-08" db="EMBL/GenBank/DDBJ databases">
        <authorList>
            <person name="Newling K."/>
            <person name="Davey J."/>
            <person name="Forrester S."/>
        </authorList>
    </citation>
    <scope>NUCLEOTIDE SEQUENCE [LARGE SCALE GENOMIC DNA]</scope>
    <source>
        <strain evidence="5">Crithidia deanei Carvalho (ATCC PRA-265)</strain>
    </source>
</reference>
<organism evidence="4 5">
    <name type="scientific">Angomonas deanei</name>
    <dbReference type="NCBI Taxonomy" id="59799"/>
    <lineage>
        <taxon>Eukaryota</taxon>
        <taxon>Discoba</taxon>
        <taxon>Euglenozoa</taxon>
        <taxon>Kinetoplastea</taxon>
        <taxon>Metakinetoplastina</taxon>
        <taxon>Trypanosomatida</taxon>
        <taxon>Trypanosomatidae</taxon>
        <taxon>Strigomonadinae</taxon>
        <taxon>Angomonas</taxon>
    </lineage>
</organism>
<feature type="transmembrane region" description="Helical" evidence="2">
    <location>
        <begin position="365"/>
        <end position="390"/>
    </location>
</feature>
<keyword evidence="5" id="KW-1185">Reference proteome</keyword>
<sequence length="517" mass="57981">MAYHLRCLLFAAVLLCCLLVSVSSDDASVYADITNTDTASAEPLKNVIHHEEENEKEDDDAAGDFNGPSTIRWRAKVRSDGCRYTIRQYLRDLHSTKREKLQEQHTTAAQAYKAALMTDTPKDELTGLFVTLKSAERALRQHDAALLKEYGGDIPKTCVAVIEAQHAARMEAYGAVMRQRYEAYEAAHRDDPVSENMESDVPSFEEFFARLRQIAEVQWMTFASHFDLFVLTLEGVTDYVKEQYIQIEREVRGMTFVNAILPEDAHPLVQKILPILPTVLRCFFVIGATIAIPFAVIGAFLYYYVYLLWGRLFILYYSFGFTSVGDCVHSIRQWCAVLVVQGRATDCLMQVLHVLSDSMDADDSFFNILLAIFLFGSALVTLFLVLLVALRIVRSVFRKFWNSNFGRRRVKNGKGLPPSPTHPAAAPPATTTAVKAAPQANQAKKNAPNTNNNNNNNNKNNNANKNSDNKNANNNAKQNNNNNNSNNNNNNKNKNNNNNNNNNNANKGGKANNKKKQ</sequence>
<protein>
    <submittedName>
        <fullName evidence="4">Uncharacterized protein</fullName>
    </submittedName>
</protein>
<gene>
    <name evidence="4" type="ORF">ADEAN_000819900</name>
</gene>
<dbReference type="PANTHER" id="PTHR42264">
    <property type="entry name" value="EPHRIN_REC_LIKE DOMAIN-CONTAINING PROTEIN"/>
    <property type="match status" value="1"/>
</dbReference>
<feature type="region of interest" description="Disordered" evidence="1">
    <location>
        <begin position="408"/>
        <end position="517"/>
    </location>
</feature>
<dbReference type="Gene3D" id="1.20.1070.10">
    <property type="entry name" value="Rhodopsin 7-helix transmembrane proteins"/>
    <property type="match status" value="1"/>
</dbReference>
<dbReference type="Proteomes" id="UP000515908">
    <property type="component" value="Chromosome 18"/>
</dbReference>
<evidence type="ECO:0000313" key="4">
    <source>
        <dbReference type="EMBL" id="CAD2220677.1"/>
    </source>
</evidence>
<accession>A0A7G2CNK6</accession>
<dbReference type="VEuPathDB" id="TriTrypDB:ADEAN_000819900"/>
<feature type="chain" id="PRO_5028813982" evidence="3">
    <location>
        <begin position="25"/>
        <end position="517"/>
    </location>
</feature>
<keyword evidence="2" id="KW-0812">Transmembrane</keyword>
<feature type="transmembrane region" description="Helical" evidence="2">
    <location>
        <begin position="312"/>
        <end position="331"/>
    </location>
</feature>
<evidence type="ECO:0000256" key="2">
    <source>
        <dbReference type="SAM" id="Phobius"/>
    </source>
</evidence>
<keyword evidence="2" id="KW-1133">Transmembrane helix</keyword>
<evidence type="ECO:0000256" key="3">
    <source>
        <dbReference type="SAM" id="SignalP"/>
    </source>
</evidence>
<feature type="compositionally biased region" description="Low complexity" evidence="1">
    <location>
        <begin position="422"/>
        <end position="511"/>
    </location>
</feature>
<proteinExistence type="predicted"/>
<name>A0A7G2CNK6_9TRYP</name>
<evidence type="ECO:0000256" key="1">
    <source>
        <dbReference type="SAM" id="MobiDB-lite"/>
    </source>
</evidence>
<keyword evidence="2" id="KW-0472">Membrane</keyword>
<feature type="transmembrane region" description="Helical" evidence="2">
    <location>
        <begin position="283"/>
        <end position="305"/>
    </location>
</feature>
<keyword evidence="3" id="KW-0732">Signal</keyword>
<dbReference type="AlphaFoldDB" id="A0A7G2CNK6"/>
<evidence type="ECO:0000313" key="5">
    <source>
        <dbReference type="Proteomes" id="UP000515908"/>
    </source>
</evidence>
<dbReference type="EMBL" id="LR877162">
    <property type="protein sequence ID" value="CAD2220677.1"/>
    <property type="molecule type" value="Genomic_DNA"/>
</dbReference>
<feature type="signal peptide" evidence="3">
    <location>
        <begin position="1"/>
        <end position="24"/>
    </location>
</feature>